<evidence type="ECO:0000313" key="5">
    <source>
        <dbReference type="Proteomes" id="UP000663832"/>
    </source>
</evidence>
<keyword evidence="5" id="KW-1185">Reference proteome</keyword>
<evidence type="ECO:0000313" key="2">
    <source>
        <dbReference type="EMBL" id="CAF0955726.1"/>
    </source>
</evidence>
<dbReference type="SUPFAM" id="SSF81321">
    <property type="entry name" value="Family A G protein-coupled receptor-like"/>
    <property type="match status" value="1"/>
</dbReference>
<organism evidence="2 6">
    <name type="scientific">Adineta steineri</name>
    <dbReference type="NCBI Taxonomy" id="433720"/>
    <lineage>
        <taxon>Eukaryota</taxon>
        <taxon>Metazoa</taxon>
        <taxon>Spiralia</taxon>
        <taxon>Gnathifera</taxon>
        <taxon>Rotifera</taxon>
        <taxon>Eurotatoria</taxon>
        <taxon>Bdelloidea</taxon>
        <taxon>Adinetida</taxon>
        <taxon>Adinetidae</taxon>
        <taxon>Adineta</taxon>
    </lineage>
</organism>
<protein>
    <recommendedName>
        <fullName evidence="7">G protein-coupled receptor</fullName>
    </recommendedName>
</protein>
<reference evidence="2" key="1">
    <citation type="submission" date="2021-02" db="EMBL/GenBank/DDBJ databases">
        <authorList>
            <person name="Nowell W R."/>
        </authorList>
    </citation>
    <scope>NUCLEOTIDE SEQUENCE</scope>
</reference>
<evidence type="ECO:0000256" key="1">
    <source>
        <dbReference type="SAM" id="Phobius"/>
    </source>
</evidence>
<dbReference type="EMBL" id="CAJNOI010000054">
    <property type="protein sequence ID" value="CAF0955726.1"/>
    <property type="molecule type" value="Genomic_DNA"/>
</dbReference>
<dbReference type="Proteomes" id="UP000663877">
    <property type="component" value="Unassembled WGS sequence"/>
</dbReference>
<keyword evidence="1" id="KW-0472">Membrane</keyword>
<proteinExistence type="predicted"/>
<dbReference type="Proteomes" id="UP000663832">
    <property type="component" value="Unassembled WGS sequence"/>
</dbReference>
<accession>A0A814DKJ5</accession>
<name>A0A814DKJ5_9BILA</name>
<comment type="caution">
    <text evidence="2">The sequence shown here is derived from an EMBL/GenBank/DDBJ whole genome shotgun (WGS) entry which is preliminary data.</text>
</comment>
<keyword evidence="1" id="KW-1133">Transmembrane helix</keyword>
<evidence type="ECO:0000313" key="3">
    <source>
        <dbReference type="EMBL" id="CAF1325691.1"/>
    </source>
</evidence>
<feature type="transmembrane region" description="Helical" evidence="1">
    <location>
        <begin position="73"/>
        <end position="92"/>
    </location>
</feature>
<gene>
    <name evidence="2" type="ORF">BJG266_LOCUS13467</name>
    <name evidence="3" type="ORF">QVE165_LOCUS32597</name>
    <name evidence="4" type="ORF">QVE165_LOCUS34958</name>
</gene>
<dbReference type="AlphaFoldDB" id="A0A814DKJ5"/>
<dbReference type="OrthoDB" id="10116607at2759"/>
<evidence type="ECO:0000313" key="6">
    <source>
        <dbReference type="Proteomes" id="UP000663877"/>
    </source>
</evidence>
<dbReference type="EMBL" id="CAJNOM010000335">
    <property type="protein sequence ID" value="CAF1368382.1"/>
    <property type="molecule type" value="Genomic_DNA"/>
</dbReference>
<feature type="transmembrane region" description="Helical" evidence="1">
    <location>
        <begin position="29"/>
        <end position="53"/>
    </location>
</feature>
<dbReference type="EMBL" id="CAJNOM010000291">
    <property type="protein sequence ID" value="CAF1325691.1"/>
    <property type="molecule type" value="Genomic_DNA"/>
</dbReference>
<evidence type="ECO:0008006" key="7">
    <source>
        <dbReference type="Google" id="ProtNLM"/>
    </source>
</evidence>
<sequence length="127" mass="15113">MSSVTLLLRAVWQRYHMHRQIQWRQYRKMTLQVIIISTIYLMLPFPSTIINFLHVCGMSADIGAVFLSRTMFFTYYTLFLFPIVSVGALSELREKVKNIIRFRQQRRIGGILINTRAHMTDNRVFLR</sequence>
<dbReference type="Gene3D" id="1.20.1070.10">
    <property type="entry name" value="Rhodopsin 7-helix transmembrane proteins"/>
    <property type="match status" value="1"/>
</dbReference>
<keyword evidence="1" id="KW-0812">Transmembrane</keyword>
<evidence type="ECO:0000313" key="4">
    <source>
        <dbReference type="EMBL" id="CAF1368382.1"/>
    </source>
</evidence>